<dbReference type="RefSeq" id="XP_025025469.1">
    <property type="nucleotide sequence ID" value="XM_025169701.1"/>
</dbReference>
<feature type="domain" description="Homeobox" evidence="5">
    <location>
        <begin position="137"/>
        <end position="233"/>
    </location>
</feature>
<keyword evidence="2 3" id="KW-0371">Homeobox</keyword>
<sequence>MDSNLQGTFLLSNPSLPPFPEVKAPMCQYSVQNSFYKLNPPGLSAQLASGTPHGISDILSRPVAPPNNSLLSGYSHVGGFNGLGTQSIYYGPQMGSFAKTGSEYGARGRSCWADPGPEWHEGRVCGNSTGHVGDGLHKKKHTRPTFTGHQIFALEKTFEQTKYLAGPERARLAYSLGMSESQVKRSKMFPTPSADIWLPTQASTTSVSKDSSEVYVDTREVWFQNRRTKWRKKSALEPSSSSPRAGAGPGERAISDEDDEYNKPLDPDSDDEKIRLLLRKHRATFSVLGLGSHSG</sequence>
<dbReference type="PANTHER" id="PTHR24340">
    <property type="entry name" value="HOMEOBOX PROTEIN NKX"/>
    <property type="match status" value="1"/>
</dbReference>
<evidence type="ECO:0000256" key="3">
    <source>
        <dbReference type="RuleBase" id="RU000682"/>
    </source>
</evidence>
<proteinExistence type="predicted"/>
<dbReference type="InterPro" id="IPR050394">
    <property type="entry name" value="Homeobox_NK-like"/>
</dbReference>
<protein>
    <submittedName>
        <fullName evidence="7">Homeobox protein Nkx-6.3 isoform X1</fullName>
    </submittedName>
</protein>
<evidence type="ECO:0000313" key="6">
    <source>
        <dbReference type="Proteomes" id="UP000695026"/>
    </source>
</evidence>
<evidence type="ECO:0000256" key="2">
    <source>
        <dbReference type="PROSITE-ProRule" id="PRU00108"/>
    </source>
</evidence>
<dbReference type="GO" id="GO:0030154">
    <property type="term" value="P:cell differentiation"/>
    <property type="evidence" value="ECO:0007669"/>
    <property type="project" value="TreeGrafter"/>
</dbReference>
<dbReference type="OMA" id="EMKAPMC"/>
<evidence type="ECO:0000256" key="1">
    <source>
        <dbReference type="ARBA" id="ARBA00004123"/>
    </source>
</evidence>
<dbReference type="Pfam" id="PF00046">
    <property type="entry name" value="Homeodomain"/>
    <property type="match status" value="1"/>
</dbReference>
<dbReference type="SMART" id="SM00389">
    <property type="entry name" value="HOX"/>
    <property type="match status" value="1"/>
</dbReference>
<dbReference type="PANTHER" id="PTHR24340:SF20">
    <property type="entry name" value="HOMEOBOX PROTEIN NKX-6.3"/>
    <property type="match status" value="1"/>
</dbReference>
<dbReference type="GO" id="GO:0000978">
    <property type="term" value="F:RNA polymerase II cis-regulatory region sequence-specific DNA binding"/>
    <property type="evidence" value="ECO:0007669"/>
    <property type="project" value="TreeGrafter"/>
</dbReference>
<dbReference type="AlphaFoldDB" id="A0A9F5J2K5"/>
<dbReference type="GO" id="GO:0005634">
    <property type="term" value="C:nucleus"/>
    <property type="evidence" value="ECO:0007669"/>
    <property type="project" value="UniProtKB-SubCell"/>
</dbReference>
<keyword evidence="2 3" id="KW-0238">DNA-binding</keyword>
<feature type="region of interest" description="Disordered" evidence="4">
    <location>
        <begin position="232"/>
        <end position="270"/>
    </location>
</feature>
<dbReference type="PROSITE" id="PS50071">
    <property type="entry name" value="HOMEOBOX_2"/>
    <property type="match status" value="1"/>
</dbReference>
<keyword evidence="2 3" id="KW-0539">Nucleus</keyword>
<dbReference type="GeneID" id="103049172"/>
<evidence type="ECO:0000259" key="5">
    <source>
        <dbReference type="PROSITE" id="PS50071"/>
    </source>
</evidence>
<dbReference type="OrthoDB" id="6159439at2759"/>
<evidence type="ECO:0000256" key="4">
    <source>
        <dbReference type="SAM" id="MobiDB-lite"/>
    </source>
</evidence>
<organism evidence="6 7">
    <name type="scientific">Python bivittatus</name>
    <name type="common">Burmese python</name>
    <name type="synonym">Python molurus bivittatus</name>
    <dbReference type="NCBI Taxonomy" id="176946"/>
    <lineage>
        <taxon>Eukaryota</taxon>
        <taxon>Metazoa</taxon>
        <taxon>Chordata</taxon>
        <taxon>Craniata</taxon>
        <taxon>Vertebrata</taxon>
        <taxon>Euteleostomi</taxon>
        <taxon>Lepidosauria</taxon>
        <taxon>Squamata</taxon>
        <taxon>Bifurcata</taxon>
        <taxon>Unidentata</taxon>
        <taxon>Episquamata</taxon>
        <taxon>Toxicofera</taxon>
        <taxon>Serpentes</taxon>
        <taxon>Henophidia</taxon>
        <taxon>Pythonidae</taxon>
        <taxon>Python</taxon>
    </lineage>
</organism>
<reference evidence="7" key="1">
    <citation type="submission" date="2025-08" db="UniProtKB">
        <authorList>
            <consortium name="RefSeq"/>
        </authorList>
    </citation>
    <scope>IDENTIFICATION</scope>
    <source>
        <tissue evidence="7">Liver</tissue>
    </source>
</reference>
<accession>A0A9F5J2K5</accession>
<name>A0A9F5J2K5_PYTBI</name>
<gene>
    <name evidence="7" type="primary">NKX6-3</name>
</gene>
<dbReference type="InterPro" id="IPR001356">
    <property type="entry name" value="HD"/>
</dbReference>
<dbReference type="CDD" id="cd00086">
    <property type="entry name" value="homeodomain"/>
    <property type="match status" value="1"/>
</dbReference>
<dbReference type="Proteomes" id="UP000695026">
    <property type="component" value="Unplaced"/>
</dbReference>
<dbReference type="FunFam" id="1.10.10.60:FF:000391">
    <property type="entry name" value="Homeobox transcription factor"/>
    <property type="match status" value="1"/>
</dbReference>
<dbReference type="Gene3D" id="1.10.10.60">
    <property type="entry name" value="Homeodomain-like"/>
    <property type="match status" value="1"/>
</dbReference>
<evidence type="ECO:0000313" key="7">
    <source>
        <dbReference type="RefSeq" id="XP_025025469.1"/>
    </source>
</evidence>
<feature type="DNA-binding region" description="Homeobox" evidence="2">
    <location>
        <begin position="139"/>
        <end position="234"/>
    </location>
</feature>
<dbReference type="SUPFAM" id="SSF46689">
    <property type="entry name" value="Homeodomain-like"/>
    <property type="match status" value="1"/>
</dbReference>
<dbReference type="InterPro" id="IPR009057">
    <property type="entry name" value="Homeodomain-like_sf"/>
</dbReference>
<comment type="subcellular location">
    <subcellularLocation>
        <location evidence="1 2 3">Nucleus</location>
    </subcellularLocation>
</comment>
<keyword evidence="6" id="KW-1185">Reference proteome</keyword>
<dbReference type="CTD" id="157848"/>
<dbReference type="GO" id="GO:0000981">
    <property type="term" value="F:DNA-binding transcription factor activity, RNA polymerase II-specific"/>
    <property type="evidence" value="ECO:0007669"/>
    <property type="project" value="TreeGrafter"/>
</dbReference>